<sequence>MPEGSLPGLEVDTCFLRRLTTLARGRGLSVDPRAVGTRHGFTGDPVSLATVLAVAAEIGLPARHHRLDWRGLGALRDALPALMIFRDQSTAILDGFEGEEAEGGPAAVLVREDGDDDEPGEVTRLSLDRDDLGPLWCGDLLVFDI</sequence>
<organism evidence="2 3">
    <name type="scientific">Rhodospirillum rubrum (strain ATCC 11170 / ATH 1.1.1 / DSM 467 / LMG 4362 / NCIMB 8255 / S1)</name>
    <dbReference type="NCBI Taxonomy" id="269796"/>
    <lineage>
        <taxon>Bacteria</taxon>
        <taxon>Pseudomonadati</taxon>
        <taxon>Pseudomonadota</taxon>
        <taxon>Alphaproteobacteria</taxon>
        <taxon>Rhodospirillales</taxon>
        <taxon>Rhodospirillaceae</taxon>
        <taxon>Rhodospirillum</taxon>
    </lineage>
</organism>
<name>Q2RSV2_RHORT</name>
<dbReference type="EnsemblBacteria" id="ABC22793">
    <property type="protein sequence ID" value="ABC22793"/>
    <property type="gene ID" value="Rru_A1993"/>
</dbReference>
<dbReference type="PATRIC" id="fig|269796.9.peg.2078"/>
<feature type="domain" description="Peptidase C39" evidence="1">
    <location>
        <begin position="10"/>
        <end position="143"/>
    </location>
</feature>
<evidence type="ECO:0000313" key="2">
    <source>
        <dbReference type="EMBL" id="ABC22793.1"/>
    </source>
</evidence>
<reference evidence="2 3" key="1">
    <citation type="journal article" date="2011" name="Stand. Genomic Sci.">
        <title>Complete genome sequence of Rhodospirillum rubrum type strain (S1).</title>
        <authorList>
            <person name="Munk A.C."/>
            <person name="Copeland A."/>
            <person name="Lucas S."/>
            <person name="Lapidus A."/>
            <person name="Del Rio T.G."/>
            <person name="Barry K."/>
            <person name="Detter J.C."/>
            <person name="Hammon N."/>
            <person name="Israni S."/>
            <person name="Pitluck S."/>
            <person name="Brettin T."/>
            <person name="Bruce D."/>
            <person name="Han C."/>
            <person name="Tapia R."/>
            <person name="Gilna P."/>
            <person name="Schmutz J."/>
            <person name="Larimer F."/>
            <person name="Land M."/>
            <person name="Kyrpides N.C."/>
            <person name="Mavromatis K."/>
            <person name="Richardson P."/>
            <person name="Rohde M."/>
            <person name="Goker M."/>
            <person name="Klenk H.P."/>
            <person name="Zhang Y."/>
            <person name="Roberts G.P."/>
            <person name="Reslewic S."/>
            <person name="Schwartz D.C."/>
        </authorList>
    </citation>
    <scope>NUCLEOTIDE SEQUENCE [LARGE SCALE GENOMIC DNA]</scope>
    <source>
        <strain evidence="3">ATCC 11170 / ATH 1.1.1 / DSM 467 / LMG 4362 / NCIMB 8255 / S1</strain>
    </source>
</reference>
<dbReference type="RefSeq" id="WP_011389746.1">
    <property type="nucleotide sequence ID" value="NC_007643.1"/>
</dbReference>
<dbReference type="Proteomes" id="UP000001929">
    <property type="component" value="Chromosome"/>
</dbReference>
<dbReference type="GO" id="GO:0016020">
    <property type="term" value="C:membrane"/>
    <property type="evidence" value="ECO:0007669"/>
    <property type="project" value="InterPro"/>
</dbReference>
<dbReference type="Gene3D" id="3.90.70.10">
    <property type="entry name" value="Cysteine proteinases"/>
    <property type="match status" value="1"/>
</dbReference>
<dbReference type="InterPro" id="IPR005074">
    <property type="entry name" value="Peptidase_C39"/>
</dbReference>
<dbReference type="KEGG" id="rru:Rru_A1993"/>
<dbReference type="PROSITE" id="PS50990">
    <property type="entry name" value="PEPTIDASE_C39"/>
    <property type="match status" value="1"/>
</dbReference>
<dbReference type="AlphaFoldDB" id="Q2RSV2"/>
<dbReference type="HOGENOM" id="CLU_1785403_0_0_5"/>
<gene>
    <name evidence="2" type="ordered locus">Rru_A1993</name>
</gene>
<evidence type="ECO:0000259" key="1">
    <source>
        <dbReference type="PROSITE" id="PS50990"/>
    </source>
</evidence>
<dbReference type="GO" id="GO:0008233">
    <property type="term" value="F:peptidase activity"/>
    <property type="evidence" value="ECO:0007669"/>
    <property type="project" value="InterPro"/>
</dbReference>
<dbReference type="GO" id="GO:0006508">
    <property type="term" value="P:proteolysis"/>
    <property type="evidence" value="ECO:0007669"/>
    <property type="project" value="InterPro"/>
</dbReference>
<accession>Q2RSV2</accession>
<protein>
    <recommendedName>
        <fullName evidence="1">Peptidase C39 domain-containing protein</fullName>
    </recommendedName>
</protein>
<dbReference type="STRING" id="269796.Rru_A1993"/>
<keyword evidence="3" id="KW-1185">Reference proteome</keyword>
<proteinExistence type="predicted"/>
<dbReference type="EMBL" id="CP000230">
    <property type="protein sequence ID" value="ABC22793.1"/>
    <property type="molecule type" value="Genomic_DNA"/>
</dbReference>
<evidence type="ECO:0000313" key="3">
    <source>
        <dbReference type="Proteomes" id="UP000001929"/>
    </source>
</evidence>
<dbReference type="GO" id="GO:0005524">
    <property type="term" value="F:ATP binding"/>
    <property type="evidence" value="ECO:0007669"/>
    <property type="project" value="InterPro"/>
</dbReference>